<feature type="domain" description="Glycosyltransferase 2-like" evidence="1">
    <location>
        <begin position="23"/>
        <end position="152"/>
    </location>
</feature>
<evidence type="ECO:0000259" key="1">
    <source>
        <dbReference type="Pfam" id="PF00535"/>
    </source>
</evidence>
<gene>
    <name evidence="2" type="ORF">EV200_103542</name>
</gene>
<reference evidence="2 3" key="1">
    <citation type="submission" date="2019-03" db="EMBL/GenBank/DDBJ databases">
        <title>Genomic Encyclopedia of Type Strains, Phase IV (KMG-IV): sequencing the most valuable type-strain genomes for metagenomic binning, comparative biology and taxonomic classification.</title>
        <authorList>
            <person name="Goeker M."/>
        </authorList>
    </citation>
    <scope>NUCLEOTIDE SEQUENCE [LARGE SCALE GENOMIC DNA]</scope>
    <source>
        <strain evidence="2 3">DSM 103236</strain>
    </source>
</reference>
<dbReference type="Proteomes" id="UP000295684">
    <property type="component" value="Unassembled WGS sequence"/>
</dbReference>
<dbReference type="InterPro" id="IPR001173">
    <property type="entry name" value="Glyco_trans_2-like"/>
</dbReference>
<dbReference type="InterPro" id="IPR029044">
    <property type="entry name" value="Nucleotide-diphossugar_trans"/>
</dbReference>
<protein>
    <submittedName>
        <fullName evidence="2">Glycosyl transferase family 2</fullName>
    </submittedName>
</protein>
<evidence type="ECO:0000313" key="3">
    <source>
        <dbReference type="Proteomes" id="UP000295684"/>
    </source>
</evidence>
<dbReference type="PANTHER" id="PTHR43685:SF2">
    <property type="entry name" value="GLYCOSYLTRANSFERASE 2-LIKE DOMAIN-CONTAINING PROTEIN"/>
    <property type="match status" value="1"/>
</dbReference>
<dbReference type="SUPFAM" id="SSF53448">
    <property type="entry name" value="Nucleotide-diphospho-sugar transferases"/>
    <property type="match status" value="1"/>
</dbReference>
<sequence>MGKSLAGNSRKNTGSLMIKPLVSIIIPTFNYGHLILETLESVVKQRYAHWECIVVDDGSSDDTAEVVEQFITAHPQYSIIFHPVDNGGTSAAKNIGIGLAKGAYLQFLDADDLLSEDKLSVQVGIAQQLDAGLVFSKSVFFMEEAMGRKEVQKYPDGFLATETLHDFNLFKRLITNNVLTINSPLVKKELIVAAGHFDQHLKNNEDWMLWFKVAMLHPHFIFDGDHRSVALIRVHGNSAMNNKRNMFLGEVVVRTYMDQALSALHHPKEMAALKQLNLDLLALHEVRSLGVSKGLRYIFSSFAKNPVQGWPLLKQGILKLSIRIYKTIK</sequence>
<dbReference type="PANTHER" id="PTHR43685">
    <property type="entry name" value="GLYCOSYLTRANSFERASE"/>
    <property type="match status" value="1"/>
</dbReference>
<dbReference type="Pfam" id="PF00535">
    <property type="entry name" value="Glycos_transf_2"/>
    <property type="match status" value="1"/>
</dbReference>
<accession>A0A4V2RZQ4</accession>
<evidence type="ECO:0000313" key="2">
    <source>
        <dbReference type="EMBL" id="TCO27208.1"/>
    </source>
</evidence>
<organism evidence="2 3">
    <name type="scientific">Pedobacter psychrotolerans</name>
    <dbReference type="NCBI Taxonomy" id="1843235"/>
    <lineage>
        <taxon>Bacteria</taxon>
        <taxon>Pseudomonadati</taxon>
        <taxon>Bacteroidota</taxon>
        <taxon>Sphingobacteriia</taxon>
        <taxon>Sphingobacteriales</taxon>
        <taxon>Sphingobacteriaceae</taxon>
        <taxon>Pedobacter</taxon>
    </lineage>
</organism>
<dbReference type="AlphaFoldDB" id="A0A4V2RZQ4"/>
<dbReference type="CDD" id="cd00761">
    <property type="entry name" value="Glyco_tranf_GTA_type"/>
    <property type="match status" value="1"/>
</dbReference>
<name>A0A4V2RZQ4_9SPHI</name>
<comment type="caution">
    <text evidence="2">The sequence shown here is derived from an EMBL/GenBank/DDBJ whole genome shotgun (WGS) entry which is preliminary data.</text>
</comment>
<dbReference type="OrthoDB" id="6638511at2"/>
<proteinExistence type="predicted"/>
<dbReference type="EMBL" id="SLWO01000003">
    <property type="protein sequence ID" value="TCO27208.1"/>
    <property type="molecule type" value="Genomic_DNA"/>
</dbReference>
<dbReference type="Gene3D" id="3.90.550.10">
    <property type="entry name" value="Spore Coat Polysaccharide Biosynthesis Protein SpsA, Chain A"/>
    <property type="match status" value="1"/>
</dbReference>
<dbReference type="InterPro" id="IPR050834">
    <property type="entry name" value="Glycosyltransf_2"/>
</dbReference>
<dbReference type="GO" id="GO:0016740">
    <property type="term" value="F:transferase activity"/>
    <property type="evidence" value="ECO:0007669"/>
    <property type="project" value="UniProtKB-KW"/>
</dbReference>
<keyword evidence="2" id="KW-0808">Transferase</keyword>